<evidence type="ECO:0000313" key="12">
    <source>
        <dbReference type="EMBL" id="TCN68831.1"/>
    </source>
</evidence>
<dbReference type="GO" id="GO:0005886">
    <property type="term" value="C:plasma membrane"/>
    <property type="evidence" value="ECO:0007669"/>
    <property type="project" value="UniProtKB-SubCell"/>
</dbReference>
<dbReference type="PANTHER" id="PTHR28259">
    <property type="entry name" value="FLUORIDE EXPORT PROTEIN 1-RELATED"/>
    <property type="match status" value="1"/>
</dbReference>
<evidence type="ECO:0000256" key="10">
    <source>
        <dbReference type="ARBA" id="ARBA00035585"/>
    </source>
</evidence>
<keyword evidence="3" id="KW-0997">Cell inner membrane</keyword>
<reference evidence="12 13" key="1">
    <citation type="submission" date="2019-03" db="EMBL/GenBank/DDBJ databases">
        <title>Genomic Encyclopedia of Archaeal and Bacterial Type Strains, Phase II (KMG-II): from individual species to whole genera.</title>
        <authorList>
            <person name="Goeker M."/>
        </authorList>
    </citation>
    <scope>NUCLEOTIDE SEQUENCE [LARGE SCALE GENOMIC DNA]</scope>
    <source>
        <strain evidence="12 13">RL-C</strain>
    </source>
</reference>
<dbReference type="EMBL" id="SLWB01000005">
    <property type="protein sequence ID" value="TCN68831.1"/>
    <property type="molecule type" value="Genomic_DNA"/>
</dbReference>
<keyword evidence="11" id="KW-0813">Transport</keyword>
<dbReference type="Pfam" id="PF02537">
    <property type="entry name" value="CRCB"/>
    <property type="match status" value="1"/>
</dbReference>
<dbReference type="InterPro" id="IPR003691">
    <property type="entry name" value="FluC"/>
</dbReference>
<dbReference type="GO" id="GO:0046872">
    <property type="term" value="F:metal ion binding"/>
    <property type="evidence" value="ECO:0007669"/>
    <property type="project" value="UniProtKB-KW"/>
</dbReference>
<comment type="activity regulation">
    <text evidence="11">Na(+) is not transported, but it plays an essential structural role and its presence is essential for fluoride channel function.</text>
</comment>
<evidence type="ECO:0000256" key="9">
    <source>
        <dbReference type="ARBA" id="ARBA00035120"/>
    </source>
</evidence>
<dbReference type="OrthoDB" id="9815830at2"/>
<dbReference type="GO" id="GO:0140114">
    <property type="term" value="P:cellular detoxification of fluoride"/>
    <property type="evidence" value="ECO:0007669"/>
    <property type="project" value="UniProtKB-UniRule"/>
</dbReference>
<dbReference type="HAMAP" id="MF_00454">
    <property type="entry name" value="FluC"/>
    <property type="match status" value="1"/>
</dbReference>
<evidence type="ECO:0000256" key="6">
    <source>
        <dbReference type="ARBA" id="ARBA00023065"/>
    </source>
</evidence>
<dbReference type="AlphaFoldDB" id="A0A4R2EJW0"/>
<keyword evidence="4 11" id="KW-0812">Transmembrane</keyword>
<dbReference type="Proteomes" id="UP000294830">
    <property type="component" value="Unassembled WGS sequence"/>
</dbReference>
<comment type="similarity">
    <text evidence="9 11">Belongs to the fluoride channel Fluc/FEX (TC 1.A.43) family.</text>
</comment>
<feature type="transmembrane region" description="Helical" evidence="11">
    <location>
        <begin position="97"/>
        <end position="117"/>
    </location>
</feature>
<evidence type="ECO:0000256" key="11">
    <source>
        <dbReference type="HAMAP-Rule" id="MF_00454"/>
    </source>
</evidence>
<dbReference type="PANTHER" id="PTHR28259:SF1">
    <property type="entry name" value="FLUORIDE EXPORT PROTEIN 1-RELATED"/>
    <property type="match status" value="1"/>
</dbReference>
<sequence>MLRILLIIGAGGFLGSVARFLVARYVQQSVLSPFPYGTFWVNIVGCFLIGLFYGLSDRGGFMSDELRLFLTVGFCGGFTTFSTFANENLTFLRDGAFFYFALYTSLSVFLGLAAVYLGNLATKLF</sequence>
<name>A0A4R2EJW0_9BACT</name>
<keyword evidence="6 11" id="KW-0406">Ion transport</keyword>
<keyword evidence="7 11" id="KW-0472">Membrane</keyword>
<evidence type="ECO:0000256" key="1">
    <source>
        <dbReference type="ARBA" id="ARBA00004651"/>
    </source>
</evidence>
<dbReference type="GO" id="GO:0062054">
    <property type="term" value="F:fluoride channel activity"/>
    <property type="evidence" value="ECO:0007669"/>
    <property type="project" value="UniProtKB-UniRule"/>
</dbReference>
<accession>A0A4R2EJW0</accession>
<comment type="catalytic activity">
    <reaction evidence="10">
        <text>fluoride(in) = fluoride(out)</text>
        <dbReference type="Rhea" id="RHEA:76159"/>
        <dbReference type="ChEBI" id="CHEBI:17051"/>
    </reaction>
    <physiologicalReaction direction="left-to-right" evidence="10">
        <dbReference type="Rhea" id="RHEA:76160"/>
    </physiologicalReaction>
</comment>
<evidence type="ECO:0000256" key="5">
    <source>
        <dbReference type="ARBA" id="ARBA00022989"/>
    </source>
</evidence>
<evidence type="ECO:0000256" key="2">
    <source>
        <dbReference type="ARBA" id="ARBA00022475"/>
    </source>
</evidence>
<organism evidence="12 13">
    <name type="scientific">Acetobacteroides hydrogenigenes</name>
    <dbReference type="NCBI Taxonomy" id="979970"/>
    <lineage>
        <taxon>Bacteria</taxon>
        <taxon>Pseudomonadati</taxon>
        <taxon>Bacteroidota</taxon>
        <taxon>Bacteroidia</taxon>
        <taxon>Bacteroidales</taxon>
        <taxon>Rikenellaceae</taxon>
        <taxon>Acetobacteroides</taxon>
    </lineage>
</organism>
<evidence type="ECO:0000313" key="13">
    <source>
        <dbReference type="Proteomes" id="UP000294830"/>
    </source>
</evidence>
<feature type="transmembrane region" description="Helical" evidence="11">
    <location>
        <begin position="68"/>
        <end position="85"/>
    </location>
</feature>
<keyword evidence="13" id="KW-1185">Reference proteome</keyword>
<gene>
    <name evidence="11" type="primary">fluC</name>
    <name evidence="11" type="synonym">crcB</name>
    <name evidence="12" type="ORF">CLV25_10532</name>
</gene>
<dbReference type="NCBIfam" id="TIGR00494">
    <property type="entry name" value="crcB"/>
    <property type="match status" value="1"/>
</dbReference>
<keyword evidence="11" id="KW-0479">Metal-binding</keyword>
<evidence type="ECO:0000256" key="4">
    <source>
        <dbReference type="ARBA" id="ARBA00022692"/>
    </source>
</evidence>
<comment type="subcellular location">
    <subcellularLocation>
        <location evidence="1 11">Cell membrane</location>
        <topology evidence="1 11">Multi-pass membrane protein</topology>
    </subcellularLocation>
</comment>
<protein>
    <recommendedName>
        <fullName evidence="11">Fluoride-specific ion channel FluC</fullName>
    </recommendedName>
</protein>
<evidence type="ECO:0000256" key="7">
    <source>
        <dbReference type="ARBA" id="ARBA00023136"/>
    </source>
</evidence>
<feature type="transmembrane region" description="Helical" evidence="11">
    <location>
        <begin position="39"/>
        <end position="56"/>
    </location>
</feature>
<keyword evidence="8 11" id="KW-0407">Ion channel</keyword>
<keyword evidence="2 11" id="KW-1003">Cell membrane</keyword>
<evidence type="ECO:0000256" key="8">
    <source>
        <dbReference type="ARBA" id="ARBA00023303"/>
    </source>
</evidence>
<keyword evidence="11" id="KW-0915">Sodium</keyword>
<proteinExistence type="inferred from homology"/>
<keyword evidence="5 11" id="KW-1133">Transmembrane helix</keyword>
<evidence type="ECO:0000256" key="3">
    <source>
        <dbReference type="ARBA" id="ARBA00022519"/>
    </source>
</evidence>
<feature type="binding site" evidence="11">
    <location>
        <position position="79"/>
    </location>
    <ligand>
        <name>Na(+)</name>
        <dbReference type="ChEBI" id="CHEBI:29101"/>
        <note>structural</note>
    </ligand>
</feature>
<comment type="caution">
    <text evidence="12">The sequence shown here is derived from an EMBL/GenBank/DDBJ whole genome shotgun (WGS) entry which is preliminary data.</text>
</comment>
<feature type="binding site" evidence="11">
    <location>
        <position position="76"/>
    </location>
    <ligand>
        <name>Na(+)</name>
        <dbReference type="ChEBI" id="CHEBI:29101"/>
        <note>structural</note>
    </ligand>
</feature>
<comment type="function">
    <text evidence="11">Fluoride-specific ion channel. Important for reducing fluoride concentration in the cell, thus reducing its toxicity.</text>
</comment>
<dbReference type="RefSeq" id="WP_131838856.1">
    <property type="nucleotide sequence ID" value="NZ_SLWB01000005.1"/>
</dbReference>